<organism evidence="3 4">
    <name type="scientific">Bombella mellum</name>
    <dbReference type="NCBI Taxonomy" id="2039288"/>
    <lineage>
        <taxon>Bacteria</taxon>
        <taxon>Pseudomonadati</taxon>
        <taxon>Pseudomonadota</taxon>
        <taxon>Alphaproteobacteria</taxon>
        <taxon>Acetobacterales</taxon>
        <taxon>Acetobacteraceae</taxon>
        <taxon>Bombella</taxon>
    </lineage>
</organism>
<name>A0ABR5ZT60_9PROT</name>
<dbReference type="SUPFAM" id="SSF53955">
    <property type="entry name" value="Lysozyme-like"/>
    <property type="match status" value="1"/>
</dbReference>
<evidence type="ECO:0000313" key="3">
    <source>
        <dbReference type="EMBL" id="MBA5727450.1"/>
    </source>
</evidence>
<reference evidence="3 4" key="1">
    <citation type="submission" date="2017-10" db="EMBL/GenBank/DDBJ databases">
        <authorList>
            <person name="Jakob F."/>
        </authorList>
    </citation>
    <scope>NUCLEOTIDE SEQUENCE [LARGE SCALE GENOMIC DNA]</scope>
    <source>
        <strain evidence="3 4">TMW 2.1889</strain>
    </source>
</reference>
<dbReference type="Proteomes" id="UP000765338">
    <property type="component" value="Unassembled WGS sequence"/>
</dbReference>
<sequence length="339" mass="36953">MSSTRHHDRIMKPLSRLLRSLPAPLLAAIILPATAQPFLPPDPAQSRLCRDAIAQVERALRLPDGFLAAISRVETGRPDGHGTLIPWPWSVNAAGTGHYYDTRQEAVDAVRGFQQQGIQSIDVGCLQVNLFHHPEAFPSLDMAFDPYSNARYAGQFLQKMKEQTGSWPHAAAAYHSQITSNGSAYLQQVLQQWAIPQDSQIPRPLSPPAPPHRITALSPGPTRAAMPYRPFVIQSASSDTSGTGINHAEAGPTSFLAAMRRHGPEQALPAGQAIPVASPAQADPASSHRQFRPFRGFFRPSMPPPPHQRMKSSQNGRSLAAYRAIPVHTVTTMPYAPAY</sequence>
<keyword evidence="4" id="KW-1185">Reference proteome</keyword>
<gene>
    <name evidence="3" type="ORF">CPA56_05580</name>
</gene>
<evidence type="ECO:0000256" key="2">
    <source>
        <dbReference type="SAM" id="SignalP"/>
    </source>
</evidence>
<feature type="signal peptide" evidence="2">
    <location>
        <begin position="1"/>
        <end position="35"/>
    </location>
</feature>
<protein>
    <submittedName>
        <fullName evidence="3">Transglycosylase</fullName>
    </submittedName>
</protein>
<keyword evidence="2" id="KW-0732">Signal</keyword>
<comment type="caution">
    <text evidence="3">The sequence shown here is derived from an EMBL/GenBank/DDBJ whole genome shotgun (WGS) entry which is preliminary data.</text>
</comment>
<dbReference type="InterPro" id="IPR023346">
    <property type="entry name" value="Lysozyme-like_dom_sf"/>
</dbReference>
<evidence type="ECO:0000256" key="1">
    <source>
        <dbReference type="SAM" id="MobiDB-lite"/>
    </source>
</evidence>
<dbReference type="EMBL" id="PDLY01000003">
    <property type="protein sequence ID" value="MBA5727450.1"/>
    <property type="molecule type" value="Genomic_DNA"/>
</dbReference>
<accession>A0ABR5ZT60</accession>
<evidence type="ECO:0000313" key="4">
    <source>
        <dbReference type="Proteomes" id="UP000765338"/>
    </source>
</evidence>
<feature type="region of interest" description="Disordered" evidence="1">
    <location>
        <begin position="294"/>
        <end position="316"/>
    </location>
</feature>
<proteinExistence type="predicted"/>
<feature type="chain" id="PRO_5046540689" evidence="2">
    <location>
        <begin position="36"/>
        <end position="339"/>
    </location>
</feature>
<dbReference type="RefSeq" id="WP_182041048.1">
    <property type="nucleotide sequence ID" value="NZ_PDLY01000003.1"/>
</dbReference>